<keyword evidence="7" id="KW-0406">Ion transport</keyword>
<name>A0A9Q4D637_9STAP</name>
<evidence type="ECO:0000256" key="11">
    <source>
        <dbReference type="ARBA" id="ARBA00044773"/>
    </source>
</evidence>
<dbReference type="Pfam" id="PF00528">
    <property type="entry name" value="BPD_transp_1"/>
    <property type="match status" value="1"/>
</dbReference>
<feature type="transmembrane region" description="Helical" evidence="12">
    <location>
        <begin position="12"/>
        <end position="35"/>
    </location>
</feature>
<evidence type="ECO:0000256" key="10">
    <source>
        <dbReference type="ARBA" id="ARBA00038669"/>
    </source>
</evidence>
<dbReference type="RefSeq" id="WP_268210800.1">
    <property type="nucleotide sequence ID" value="NZ_JANSKK010000003.1"/>
</dbReference>
<keyword evidence="2 12" id="KW-0813">Transport</keyword>
<dbReference type="InterPro" id="IPR050366">
    <property type="entry name" value="BP-dependent_transpt_permease"/>
</dbReference>
<keyword evidence="4" id="KW-0533">Nickel</keyword>
<proteinExistence type="inferred from homology"/>
<evidence type="ECO:0000259" key="13">
    <source>
        <dbReference type="PROSITE" id="PS50928"/>
    </source>
</evidence>
<dbReference type="PANTHER" id="PTHR43386">
    <property type="entry name" value="OLIGOPEPTIDE TRANSPORT SYSTEM PERMEASE PROTEIN APPC"/>
    <property type="match status" value="1"/>
</dbReference>
<organism evidence="14 15">
    <name type="scientific">Staphylococcus pettenkoferi</name>
    <dbReference type="NCBI Taxonomy" id="170573"/>
    <lineage>
        <taxon>Bacteria</taxon>
        <taxon>Bacillati</taxon>
        <taxon>Bacillota</taxon>
        <taxon>Bacilli</taxon>
        <taxon>Bacillales</taxon>
        <taxon>Staphylococcaceae</taxon>
        <taxon>Staphylococcus</taxon>
    </lineage>
</organism>
<feature type="domain" description="ABC transmembrane type-1" evidence="13">
    <location>
        <begin position="69"/>
        <end position="258"/>
    </location>
</feature>
<evidence type="ECO:0000256" key="6">
    <source>
        <dbReference type="ARBA" id="ARBA00022989"/>
    </source>
</evidence>
<feature type="transmembrane region" description="Helical" evidence="12">
    <location>
        <begin position="235"/>
        <end position="258"/>
    </location>
</feature>
<evidence type="ECO:0000256" key="7">
    <source>
        <dbReference type="ARBA" id="ARBA00023112"/>
    </source>
</evidence>
<evidence type="ECO:0000313" key="15">
    <source>
        <dbReference type="Proteomes" id="UP001081438"/>
    </source>
</evidence>
<comment type="subunit">
    <text evidence="10">The complex is composed of two ATP-binding proteins (NikD and NikE), two transmembrane proteins (NikB and NikC) and a solute-binding protein (NikA).</text>
</comment>
<evidence type="ECO:0000256" key="9">
    <source>
        <dbReference type="ARBA" id="ARBA00024202"/>
    </source>
</evidence>
<dbReference type="InterPro" id="IPR053385">
    <property type="entry name" value="ABC_transport_permease"/>
</dbReference>
<evidence type="ECO:0000256" key="8">
    <source>
        <dbReference type="ARBA" id="ARBA00023136"/>
    </source>
</evidence>
<sequence>MNRLMKGSNLPILLCLIYMVIIVASQLFVSAHQAFDVHLGETLRAPSSAHWLGTDDYGRDLFARIVIGARYTLVVTLLTLVVTAIVGIPLGLVAGYYGGWLKSAMMRLVDIGLSIPEFVLMIALASFFKPSIWTLVIAIVLIKWMTYTRLTCALVSSEVTKPYAQMARYFNVPNLVIMWKHCMRRAWPSLIVIMTVDFGKIILYISSLSFLGLGAQPPSPEWGAMLNAGRSYMTSHPILMLAPAAMISLTILLFNLAGDALRDRLLDKGSESHD</sequence>
<dbReference type="CDD" id="cd06261">
    <property type="entry name" value="TM_PBP2"/>
    <property type="match status" value="1"/>
</dbReference>
<keyword evidence="5 12" id="KW-0812">Transmembrane</keyword>
<evidence type="ECO:0000313" key="14">
    <source>
        <dbReference type="EMBL" id="MCY1594320.1"/>
    </source>
</evidence>
<dbReference type="GO" id="GO:0055085">
    <property type="term" value="P:transmembrane transport"/>
    <property type="evidence" value="ECO:0007669"/>
    <property type="project" value="InterPro"/>
</dbReference>
<dbReference type="InterPro" id="IPR000515">
    <property type="entry name" value="MetI-like"/>
</dbReference>
<comment type="similarity">
    <text evidence="9">Belongs to the binding-protein-dependent transport system permease family. OppBC subfamily.</text>
</comment>
<evidence type="ECO:0000256" key="12">
    <source>
        <dbReference type="RuleBase" id="RU363032"/>
    </source>
</evidence>
<keyword evidence="7" id="KW-0921">Nickel transport</keyword>
<keyword evidence="6 12" id="KW-1133">Transmembrane helix</keyword>
<evidence type="ECO:0000256" key="5">
    <source>
        <dbReference type="ARBA" id="ARBA00022692"/>
    </source>
</evidence>
<dbReference type="SUPFAM" id="SSF161098">
    <property type="entry name" value="MetI-like"/>
    <property type="match status" value="1"/>
</dbReference>
<feature type="transmembrane region" description="Helical" evidence="12">
    <location>
        <begin position="118"/>
        <end position="142"/>
    </location>
</feature>
<feature type="transmembrane region" description="Helical" evidence="12">
    <location>
        <begin position="191"/>
        <end position="215"/>
    </location>
</feature>
<dbReference type="Gene3D" id="1.10.3720.10">
    <property type="entry name" value="MetI-like"/>
    <property type="match status" value="1"/>
</dbReference>
<evidence type="ECO:0000256" key="4">
    <source>
        <dbReference type="ARBA" id="ARBA00022596"/>
    </source>
</evidence>
<dbReference type="EMBL" id="JANSKX010000012">
    <property type="protein sequence ID" value="MCY1594320.1"/>
    <property type="molecule type" value="Genomic_DNA"/>
</dbReference>
<dbReference type="Proteomes" id="UP001081438">
    <property type="component" value="Unassembled WGS sequence"/>
</dbReference>
<evidence type="ECO:0000256" key="3">
    <source>
        <dbReference type="ARBA" id="ARBA00022475"/>
    </source>
</evidence>
<keyword evidence="8 12" id="KW-0472">Membrane</keyword>
<dbReference type="PANTHER" id="PTHR43386:SF1">
    <property type="entry name" value="D,D-DIPEPTIDE TRANSPORT SYSTEM PERMEASE PROTEIN DDPC-RELATED"/>
    <property type="match status" value="1"/>
</dbReference>
<evidence type="ECO:0000256" key="2">
    <source>
        <dbReference type="ARBA" id="ARBA00022448"/>
    </source>
</evidence>
<dbReference type="PROSITE" id="PS50928">
    <property type="entry name" value="ABC_TM1"/>
    <property type="match status" value="1"/>
</dbReference>
<dbReference type="InterPro" id="IPR035906">
    <property type="entry name" value="MetI-like_sf"/>
</dbReference>
<protein>
    <recommendedName>
        <fullName evidence="11">Nickel import system permease protein NikC</fullName>
    </recommendedName>
</protein>
<dbReference type="AlphaFoldDB" id="A0A9Q4D637"/>
<dbReference type="GO" id="GO:0015675">
    <property type="term" value="P:nickel cation transport"/>
    <property type="evidence" value="ECO:0007669"/>
    <property type="project" value="UniProtKB-KW"/>
</dbReference>
<reference evidence="14" key="1">
    <citation type="journal article" date="2022" name="Int. J. Mol. Sci.">
        <title>Phenotypic and genotypic virulence characterisation of Staphylococcus pettenkoferi strains isolated from human bloodstream and diabetic foot infections.</title>
        <authorList>
            <person name="Magnan C."/>
        </authorList>
    </citation>
    <scope>NUCLEOTIDE SEQUENCE</scope>
    <source>
        <strain evidence="14">NSP020P</strain>
    </source>
</reference>
<evidence type="ECO:0000256" key="1">
    <source>
        <dbReference type="ARBA" id="ARBA00004651"/>
    </source>
</evidence>
<comment type="caution">
    <text evidence="14">The sequence shown here is derived from an EMBL/GenBank/DDBJ whole genome shotgun (WGS) entry which is preliminary data.</text>
</comment>
<feature type="transmembrane region" description="Helical" evidence="12">
    <location>
        <begin position="71"/>
        <end position="97"/>
    </location>
</feature>
<comment type="subcellular location">
    <subcellularLocation>
        <location evidence="1 12">Cell membrane</location>
        <topology evidence="1 12">Multi-pass membrane protein</topology>
    </subcellularLocation>
</comment>
<accession>A0A9Q4D637</accession>
<dbReference type="NCBIfam" id="NF045474">
    <property type="entry name" value="Opp2C"/>
    <property type="match status" value="1"/>
</dbReference>
<gene>
    <name evidence="14" type="ORF">NW112_03630</name>
</gene>
<dbReference type="GO" id="GO:0005886">
    <property type="term" value="C:plasma membrane"/>
    <property type="evidence" value="ECO:0007669"/>
    <property type="project" value="UniProtKB-SubCell"/>
</dbReference>
<keyword evidence="3" id="KW-1003">Cell membrane</keyword>